<evidence type="ECO:0000256" key="1">
    <source>
        <dbReference type="SAM" id="SignalP"/>
    </source>
</evidence>
<dbReference type="WBParaSite" id="HPLM_0001187701-mRNA-1">
    <property type="protein sequence ID" value="HPLM_0001187701-mRNA-1"/>
    <property type="gene ID" value="HPLM_0001187701"/>
</dbReference>
<keyword evidence="1" id="KW-0732">Signal</keyword>
<dbReference type="OrthoDB" id="283575at2759"/>
<sequence>MTRRLWVVLTCLVYAAECDILEMTGFHCKNANSMRLDRSLHGAPHMTIPPFEFSISDEEGNAVEYYEPGEIYRGRTKVSYSFGLQGS</sequence>
<gene>
    <name evidence="2" type="ORF">HPLM_LOCUS11869</name>
</gene>
<protein>
    <submittedName>
        <fullName evidence="4">Reelin domain-containing protein</fullName>
    </submittedName>
</protein>
<name>A0A0N4WL66_HAEPC</name>
<dbReference type="EMBL" id="UZAF01017689">
    <property type="protein sequence ID" value="VDO44081.1"/>
    <property type="molecule type" value="Genomic_DNA"/>
</dbReference>
<keyword evidence="3" id="KW-1185">Reference proteome</keyword>
<evidence type="ECO:0000313" key="4">
    <source>
        <dbReference type="WBParaSite" id="HPLM_0001187701-mRNA-1"/>
    </source>
</evidence>
<feature type="chain" id="PRO_5043123853" evidence="1">
    <location>
        <begin position="19"/>
        <end position="87"/>
    </location>
</feature>
<proteinExistence type="predicted"/>
<evidence type="ECO:0000313" key="3">
    <source>
        <dbReference type="Proteomes" id="UP000268014"/>
    </source>
</evidence>
<dbReference type="Proteomes" id="UP000268014">
    <property type="component" value="Unassembled WGS sequence"/>
</dbReference>
<accession>A0A0N4WL66</accession>
<dbReference type="AlphaFoldDB" id="A0A0N4WL66"/>
<feature type="signal peptide" evidence="1">
    <location>
        <begin position="1"/>
        <end position="18"/>
    </location>
</feature>
<reference evidence="4" key="1">
    <citation type="submission" date="2017-02" db="UniProtKB">
        <authorList>
            <consortium name="WormBaseParasite"/>
        </authorList>
    </citation>
    <scope>IDENTIFICATION</scope>
</reference>
<dbReference type="STRING" id="6290.A0A0N4WL66"/>
<evidence type="ECO:0000313" key="2">
    <source>
        <dbReference type="EMBL" id="VDO44081.1"/>
    </source>
</evidence>
<organism evidence="4">
    <name type="scientific">Haemonchus placei</name>
    <name type="common">Barber's pole worm</name>
    <dbReference type="NCBI Taxonomy" id="6290"/>
    <lineage>
        <taxon>Eukaryota</taxon>
        <taxon>Metazoa</taxon>
        <taxon>Ecdysozoa</taxon>
        <taxon>Nematoda</taxon>
        <taxon>Chromadorea</taxon>
        <taxon>Rhabditida</taxon>
        <taxon>Rhabditina</taxon>
        <taxon>Rhabditomorpha</taxon>
        <taxon>Strongyloidea</taxon>
        <taxon>Trichostrongylidae</taxon>
        <taxon>Haemonchus</taxon>
    </lineage>
</organism>
<reference evidence="2 3" key="2">
    <citation type="submission" date="2018-11" db="EMBL/GenBank/DDBJ databases">
        <authorList>
            <consortium name="Pathogen Informatics"/>
        </authorList>
    </citation>
    <scope>NUCLEOTIDE SEQUENCE [LARGE SCALE GENOMIC DNA]</scope>
    <source>
        <strain evidence="2 3">MHpl1</strain>
    </source>
</reference>